<organism evidence="1 2">
    <name type="scientific">Sciurus vulgaris</name>
    <name type="common">Eurasian red squirrel</name>
    <dbReference type="NCBI Taxonomy" id="55149"/>
    <lineage>
        <taxon>Eukaryota</taxon>
        <taxon>Metazoa</taxon>
        <taxon>Chordata</taxon>
        <taxon>Craniata</taxon>
        <taxon>Vertebrata</taxon>
        <taxon>Euteleostomi</taxon>
        <taxon>Mammalia</taxon>
        <taxon>Eutheria</taxon>
        <taxon>Euarchontoglires</taxon>
        <taxon>Glires</taxon>
        <taxon>Rodentia</taxon>
        <taxon>Sciuromorpha</taxon>
        <taxon>Sciuridae</taxon>
        <taxon>Sciurinae</taxon>
        <taxon>Sciurini</taxon>
        <taxon>Sciurus</taxon>
    </lineage>
</organism>
<dbReference type="Proteomes" id="UP000694564">
    <property type="component" value="Chromosome 14"/>
</dbReference>
<evidence type="ECO:0000313" key="1">
    <source>
        <dbReference type="Ensembl" id="ENSSVLP00005023959.1"/>
    </source>
</evidence>
<protein>
    <submittedName>
        <fullName evidence="1">Uncharacterized protein</fullName>
    </submittedName>
</protein>
<reference evidence="1" key="2">
    <citation type="submission" date="2025-09" db="UniProtKB">
        <authorList>
            <consortium name="Ensembl"/>
        </authorList>
    </citation>
    <scope>IDENTIFICATION</scope>
</reference>
<dbReference type="AlphaFoldDB" id="A0A8D2DFC4"/>
<dbReference type="Ensembl" id="ENSSVLT00005026631.1">
    <property type="protein sequence ID" value="ENSSVLP00005023959.1"/>
    <property type="gene ID" value="ENSSVLG00005019024.1"/>
</dbReference>
<keyword evidence="2" id="KW-1185">Reference proteome</keyword>
<name>A0A8D2DFC4_SCIVU</name>
<proteinExistence type="predicted"/>
<accession>A0A8D2DFC4</accession>
<reference evidence="1" key="1">
    <citation type="submission" date="2025-08" db="UniProtKB">
        <authorList>
            <consortium name="Ensembl"/>
        </authorList>
    </citation>
    <scope>IDENTIFICATION</scope>
</reference>
<evidence type="ECO:0000313" key="2">
    <source>
        <dbReference type="Proteomes" id="UP000694564"/>
    </source>
</evidence>
<sequence>MILAMGLASMAFTIVKECSQYPYFFQCFEHEGMLHFIECFFCIYRNNHVILDFKSVDMVNDIY</sequence>